<reference evidence="3" key="1">
    <citation type="submission" date="2017-09" db="EMBL/GenBank/DDBJ databases">
        <title>FDA dAtabase for Regulatory Grade micrObial Sequences (FDA-ARGOS): Supporting development and validation of Infectious Disease Dx tests.</title>
        <authorList>
            <person name="Minogue T."/>
            <person name="Wolcott M."/>
            <person name="Wasieloski L."/>
            <person name="Aguilar W."/>
            <person name="Moore D."/>
            <person name="Tallon L."/>
            <person name="Sadzewicz L."/>
            <person name="Ott S."/>
            <person name="Zhao X."/>
            <person name="Nagaraj S."/>
            <person name="Vavikolanu K."/>
            <person name="Aluvathingal J."/>
            <person name="Nadendla S."/>
            <person name="Sichtig H."/>
        </authorList>
    </citation>
    <scope>NUCLEOTIDE SEQUENCE [LARGE SCALE GENOMIC DNA]</scope>
    <source>
        <strain evidence="3">FDAARGOS_390</strain>
    </source>
</reference>
<evidence type="ECO:0000256" key="1">
    <source>
        <dbReference type="SAM" id="MobiDB-lite"/>
    </source>
</evidence>
<sequence length="177" mass="18737">MREITPLSRMAVIVLTTTALLSGCGLNMQQQTSWTMPDHRDAGGVLRFAYDAPSPTTGWDTDSEIAGASTADNSNDSTSRGINSIDVLRSLRRSDATGGDGRVSSPHYRQTSAPSAASALAQAHIDEQAEHAYLVASLARLSAGAVAGRQQPSNVATVTEMPDFSRRLVAQPVDVRP</sequence>
<proteinExistence type="predicted"/>
<accession>A0A2A7SAQ8</accession>
<feature type="compositionally biased region" description="Polar residues" evidence="1">
    <location>
        <begin position="70"/>
        <end position="82"/>
    </location>
</feature>
<evidence type="ECO:0000313" key="3">
    <source>
        <dbReference type="Proteomes" id="UP000220629"/>
    </source>
</evidence>
<feature type="region of interest" description="Disordered" evidence="1">
    <location>
        <begin position="55"/>
        <end position="114"/>
    </location>
</feature>
<organism evidence="2 3">
    <name type="scientific">Burkholderia gladioli</name>
    <name type="common">Pseudomonas marginata</name>
    <name type="synonym">Phytomonas marginata</name>
    <dbReference type="NCBI Taxonomy" id="28095"/>
    <lineage>
        <taxon>Bacteria</taxon>
        <taxon>Pseudomonadati</taxon>
        <taxon>Pseudomonadota</taxon>
        <taxon>Betaproteobacteria</taxon>
        <taxon>Burkholderiales</taxon>
        <taxon>Burkholderiaceae</taxon>
        <taxon>Burkholderia</taxon>
    </lineage>
</organism>
<dbReference type="AlphaFoldDB" id="A0A2A7SAQ8"/>
<comment type="caution">
    <text evidence="2">The sequence shown here is derived from an EMBL/GenBank/DDBJ whole genome shotgun (WGS) entry which is preliminary data.</text>
</comment>
<name>A0A2A7SAQ8_BURGA</name>
<gene>
    <name evidence="2" type="ORF">CRM94_17355</name>
</gene>
<evidence type="ECO:0000313" key="2">
    <source>
        <dbReference type="EMBL" id="PEH40479.1"/>
    </source>
</evidence>
<protein>
    <recommendedName>
        <fullName evidence="4">Lipoprotein</fullName>
    </recommendedName>
</protein>
<evidence type="ECO:0008006" key="4">
    <source>
        <dbReference type="Google" id="ProtNLM"/>
    </source>
</evidence>
<dbReference type="Proteomes" id="UP000220629">
    <property type="component" value="Unassembled WGS sequence"/>
</dbReference>
<dbReference type="RefSeq" id="WP_098153408.1">
    <property type="nucleotide sequence ID" value="NZ_PDDY01000003.1"/>
</dbReference>
<dbReference type="PROSITE" id="PS51257">
    <property type="entry name" value="PROKAR_LIPOPROTEIN"/>
    <property type="match status" value="1"/>
</dbReference>
<dbReference type="EMBL" id="PDDY01000003">
    <property type="protein sequence ID" value="PEH40479.1"/>
    <property type="molecule type" value="Genomic_DNA"/>
</dbReference>